<dbReference type="Proteomes" id="UP000178565">
    <property type="component" value="Unassembled WGS sequence"/>
</dbReference>
<dbReference type="EMBL" id="MFDM01000016">
    <property type="protein sequence ID" value="OGE43251.1"/>
    <property type="molecule type" value="Genomic_DNA"/>
</dbReference>
<organism evidence="1 2">
    <name type="scientific">Candidatus Daviesbacteria bacterium RIFCSPLOWO2_01_FULL_39_12</name>
    <dbReference type="NCBI Taxonomy" id="1797785"/>
    <lineage>
        <taxon>Bacteria</taxon>
        <taxon>Candidatus Daviesiibacteriota</taxon>
    </lineage>
</organism>
<reference evidence="1 2" key="1">
    <citation type="journal article" date="2016" name="Nat. Commun.">
        <title>Thousands of microbial genomes shed light on interconnected biogeochemical processes in an aquifer system.</title>
        <authorList>
            <person name="Anantharaman K."/>
            <person name="Brown C.T."/>
            <person name="Hug L.A."/>
            <person name="Sharon I."/>
            <person name="Castelle C.J."/>
            <person name="Probst A.J."/>
            <person name="Thomas B.C."/>
            <person name="Singh A."/>
            <person name="Wilkins M.J."/>
            <person name="Karaoz U."/>
            <person name="Brodie E.L."/>
            <person name="Williams K.H."/>
            <person name="Hubbard S.S."/>
            <person name="Banfield J.F."/>
        </authorList>
    </citation>
    <scope>NUCLEOTIDE SEQUENCE [LARGE SCALE GENOMIC DNA]</scope>
</reference>
<comment type="caution">
    <text evidence="1">The sequence shown here is derived from an EMBL/GenBank/DDBJ whole genome shotgun (WGS) entry which is preliminary data.</text>
</comment>
<evidence type="ECO:0000313" key="1">
    <source>
        <dbReference type="EMBL" id="OGE43251.1"/>
    </source>
</evidence>
<proteinExistence type="predicted"/>
<accession>A0A1F5KRI5</accession>
<protein>
    <submittedName>
        <fullName evidence="1">Uncharacterized protein</fullName>
    </submittedName>
</protein>
<gene>
    <name evidence="1" type="ORF">A3B45_00825</name>
</gene>
<evidence type="ECO:0000313" key="2">
    <source>
        <dbReference type="Proteomes" id="UP000178565"/>
    </source>
</evidence>
<dbReference type="AlphaFoldDB" id="A0A1F5KRI5"/>
<sequence>MESVDAAISPESSSQPFHSSGYIGILKEFGEKVPEKTAVLQIAFDEFDRQAIKNFESYGSSIYPGVAFSFTKVSITPELIRKMSAHVSEMKLSVEQLETPVDDEFEKEEGHEEKTTVSRQDFFLFTAFGIPPGSNAFTVEDVALDRFIRLLPRVARAIKQGETPPEINIYLLGSPYGFAGRVTPEWIKLLKANGFEEYGRLYAEFIQQQEQIQPEQQLKNTHIVLQGKSKGAIIADKTSHYLSEDLQRVTQRLLDSPAGHHNPESIMRWFKGAQVAVGLAVETLFSKYFDDLMKSMNRQDQAFLENLSKTSNIPMDDKEQMRLKLEAALADGLLLLRGSPLDTENNRSFIRQGIYDPLTFSPKRIFDIWQRHRKNKGGFVSFSEGRSLQAPYRSAHFSIHKRFERWKTILDYCQGATKNK</sequence>
<dbReference type="STRING" id="1797785.A3B45_00825"/>
<name>A0A1F5KRI5_9BACT</name>